<gene>
    <name evidence="1" type="ORF">BG015_006134</name>
</gene>
<proteinExistence type="predicted"/>
<dbReference type="InterPro" id="IPR036397">
    <property type="entry name" value="RNaseH_sf"/>
</dbReference>
<dbReference type="GO" id="GO:0003676">
    <property type="term" value="F:nucleic acid binding"/>
    <property type="evidence" value="ECO:0007669"/>
    <property type="project" value="InterPro"/>
</dbReference>
<dbReference type="InterPro" id="IPR012337">
    <property type="entry name" value="RNaseH-like_sf"/>
</dbReference>
<protein>
    <recommendedName>
        <fullName evidence="3">RNase H type-1 domain-containing protein</fullName>
    </recommendedName>
</protein>
<evidence type="ECO:0000313" key="2">
    <source>
        <dbReference type="Proteomes" id="UP000748756"/>
    </source>
</evidence>
<sequence length="284" mass="33126">LYTDEYIIYRKDHEASIKQQKLVKKLKEAAQRKGRTENSRKAKVAAEEALTLKQSLRRQVKARRKELTEKAYQLVPNITAPIHQQVTYSKPKHKFKHVIMDQYCRTTPEDQGPCIRLDNQTVVKQFRDAIVNRKRASVRMKLRCVYAAEWAVVARICNERTGITTVEWVKGHDGDKWNEKMDRAAKEAQSQTEQVWEFDRSAQDDIKYLVTMAGKTLDQDTRHVLKMQTTRRWHPEWRALKRTKRSIPIYKGTDWLGTLSNIHNKNQSIPSSALGRIHVYAATG</sequence>
<accession>A0A9P5R4E0</accession>
<evidence type="ECO:0000313" key="1">
    <source>
        <dbReference type="EMBL" id="KAF9120152.1"/>
    </source>
</evidence>
<reference evidence="1" key="1">
    <citation type="journal article" date="2020" name="Fungal Divers.">
        <title>Resolving the Mortierellaceae phylogeny through synthesis of multi-gene phylogenetics and phylogenomics.</title>
        <authorList>
            <person name="Vandepol N."/>
            <person name="Liber J."/>
            <person name="Desiro A."/>
            <person name="Na H."/>
            <person name="Kennedy M."/>
            <person name="Barry K."/>
            <person name="Grigoriev I.V."/>
            <person name="Miller A.N."/>
            <person name="O'Donnell K."/>
            <person name="Stajich J.E."/>
            <person name="Bonito G."/>
        </authorList>
    </citation>
    <scope>NUCLEOTIDE SEQUENCE</scope>
    <source>
        <strain evidence="1">NRRL 6426</strain>
    </source>
</reference>
<dbReference type="AlphaFoldDB" id="A0A9P5R4E0"/>
<dbReference type="Proteomes" id="UP000748756">
    <property type="component" value="Unassembled WGS sequence"/>
</dbReference>
<dbReference type="EMBL" id="JAAAUQ010002888">
    <property type="protein sequence ID" value="KAF9120152.1"/>
    <property type="molecule type" value="Genomic_DNA"/>
</dbReference>
<name>A0A9P5R4E0_9FUNG</name>
<evidence type="ECO:0008006" key="3">
    <source>
        <dbReference type="Google" id="ProtNLM"/>
    </source>
</evidence>
<dbReference type="Gene3D" id="3.30.420.10">
    <property type="entry name" value="Ribonuclease H-like superfamily/Ribonuclease H"/>
    <property type="match status" value="1"/>
</dbReference>
<comment type="caution">
    <text evidence="1">The sequence shown here is derived from an EMBL/GenBank/DDBJ whole genome shotgun (WGS) entry which is preliminary data.</text>
</comment>
<dbReference type="OrthoDB" id="2447560at2759"/>
<dbReference type="SUPFAM" id="SSF53098">
    <property type="entry name" value="Ribonuclease H-like"/>
    <property type="match status" value="1"/>
</dbReference>
<keyword evidence="2" id="KW-1185">Reference proteome</keyword>
<feature type="non-terminal residue" evidence="1">
    <location>
        <position position="1"/>
    </location>
</feature>
<organism evidence="1 2">
    <name type="scientific">Linnemannia schmuckeri</name>
    <dbReference type="NCBI Taxonomy" id="64567"/>
    <lineage>
        <taxon>Eukaryota</taxon>
        <taxon>Fungi</taxon>
        <taxon>Fungi incertae sedis</taxon>
        <taxon>Mucoromycota</taxon>
        <taxon>Mortierellomycotina</taxon>
        <taxon>Mortierellomycetes</taxon>
        <taxon>Mortierellales</taxon>
        <taxon>Mortierellaceae</taxon>
        <taxon>Linnemannia</taxon>
    </lineage>
</organism>